<dbReference type="HAMAP" id="MF_01877">
    <property type="entry name" value="16SrRNA_methyltr_I"/>
    <property type="match status" value="1"/>
</dbReference>
<feature type="domain" description="Tetrapyrrole methylase" evidence="7">
    <location>
        <begin position="4"/>
        <end position="203"/>
    </location>
</feature>
<dbReference type="PANTHER" id="PTHR46111">
    <property type="entry name" value="RIBOSOMAL RNA SMALL SUBUNIT METHYLTRANSFERASE I"/>
    <property type="match status" value="1"/>
</dbReference>
<evidence type="ECO:0000313" key="8">
    <source>
        <dbReference type="EMBL" id="MBO8434379.1"/>
    </source>
</evidence>
<evidence type="ECO:0000256" key="6">
    <source>
        <dbReference type="HAMAP-Rule" id="MF_01877"/>
    </source>
</evidence>
<dbReference type="GO" id="GO:0070677">
    <property type="term" value="F:rRNA (cytosine-2'-O-)-methyltransferase activity"/>
    <property type="evidence" value="ECO:0007669"/>
    <property type="project" value="UniProtKB-UniRule"/>
</dbReference>
<dbReference type="GO" id="GO:0005737">
    <property type="term" value="C:cytoplasm"/>
    <property type="evidence" value="ECO:0007669"/>
    <property type="project" value="UniProtKB-SubCell"/>
</dbReference>
<dbReference type="SUPFAM" id="SSF53790">
    <property type="entry name" value="Tetrapyrrole methylase"/>
    <property type="match status" value="1"/>
</dbReference>
<dbReference type="InterPro" id="IPR008189">
    <property type="entry name" value="rRNA_ssu_MeTfrase_I"/>
</dbReference>
<dbReference type="Proteomes" id="UP000823611">
    <property type="component" value="Unassembled WGS sequence"/>
</dbReference>
<keyword evidence="5 6" id="KW-0949">S-adenosyl-L-methionine</keyword>
<dbReference type="PIRSF" id="PIRSF005917">
    <property type="entry name" value="MTase_YraL"/>
    <property type="match status" value="1"/>
</dbReference>
<dbReference type="Pfam" id="PF00590">
    <property type="entry name" value="TP_methylase"/>
    <property type="match status" value="1"/>
</dbReference>
<dbReference type="FunFam" id="3.40.1010.10:FF:000002">
    <property type="entry name" value="Ribosomal RNA small subunit methyltransferase I"/>
    <property type="match status" value="1"/>
</dbReference>
<comment type="function">
    <text evidence="6">Catalyzes the 2'-O-methylation of the ribose of cytidine 1402 (C1402) in 16S rRNA.</text>
</comment>
<evidence type="ECO:0000256" key="3">
    <source>
        <dbReference type="ARBA" id="ARBA00022603"/>
    </source>
</evidence>
<evidence type="ECO:0000256" key="1">
    <source>
        <dbReference type="ARBA" id="ARBA00022490"/>
    </source>
</evidence>
<proteinExistence type="inferred from homology"/>
<dbReference type="InterPro" id="IPR000878">
    <property type="entry name" value="4pyrrol_Mease"/>
</dbReference>
<evidence type="ECO:0000259" key="7">
    <source>
        <dbReference type="Pfam" id="PF00590"/>
    </source>
</evidence>
<evidence type="ECO:0000313" key="9">
    <source>
        <dbReference type="Proteomes" id="UP000823611"/>
    </source>
</evidence>
<keyword evidence="2 6" id="KW-0698">rRNA processing</keyword>
<name>A0A9D9DUT3_9FIRM</name>
<dbReference type="AlphaFoldDB" id="A0A9D9DUT3"/>
<comment type="caution">
    <text evidence="8">The sequence shown here is derived from an EMBL/GenBank/DDBJ whole genome shotgun (WGS) entry which is preliminary data.</text>
</comment>
<sequence>MYGTLYLCATPIGNLEDITLRVLRLLKECDVIAAEDTRHTLGLLNHFDIHTPLTSYHEHNKVQKGSKLIEMLKEGKNIALVTDAGMPGISDPGADMVALCREEGINVTVAPGAVAGITALVLSGLPTRRFSFEGFLPYDKKERREVLKSIEKETRTIIFYEAPHHLKDTLKELYNTLGDRNVACIRELTKRYEEVKKEPLSTLIKYYDENQPKGEFVVIVEGLSREELRKSEIESFEEMTIEDHMLMYTEKGMSEKDAMKQVAKDRGVSKRYIYAYLHK</sequence>
<reference evidence="8" key="2">
    <citation type="journal article" date="2021" name="PeerJ">
        <title>Extensive microbial diversity within the chicken gut microbiome revealed by metagenomics and culture.</title>
        <authorList>
            <person name="Gilroy R."/>
            <person name="Ravi A."/>
            <person name="Getino M."/>
            <person name="Pursley I."/>
            <person name="Horton D.L."/>
            <person name="Alikhan N.F."/>
            <person name="Baker D."/>
            <person name="Gharbi K."/>
            <person name="Hall N."/>
            <person name="Watson M."/>
            <person name="Adriaenssens E.M."/>
            <person name="Foster-Nyarko E."/>
            <person name="Jarju S."/>
            <person name="Secka A."/>
            <person name="Antonio M."/>
            <person name="Oren A."/>
            <person name="Chaudhuri R.R."/>
            <person name="La Ragione R."/>
            <person name="Hildebrand F."/>
            <person name="Pallen M.J."/>
        </authorList>
    </citation>
    <scope>NUCLEOTIDE SEQUENCE</scope>
    <source>
        <strain evidence="8">F6-4510</strain>
    </source>
</reference>
<comment type="catalytic activity">
    <reaction evidence="6">
        <text>cytidine(1402) in 16S rRNA + S-adenosyl-L-methionine = 2'-O-methylcytidine(1402) in 16S rRNA + S-adenosyl-L-homocysteine + H(+)</text>
        <dbReference type="Rhea" id="RHEA:42924"/>
        <dbReference type="Rhea" id="RHEA-COMP:10285"/>
        <dbReference type="Rhea" id="RHEA-COMP:10286"/>
        <dbReference type="ChEBI" id="CHEBI:15378"/>
        <dbReference type="ChEBI" id="CHEBI:57856"/>
        <dbReference type="ChEBI" id="CHEBI:59789"/>
        <dbReference type="ChEBI" id="CHEBI:74495"/>
        <dbReference type="ChEBI" id="CHEBI:82748"/>
        <dbReference type="EC" id="2.1.1.198"/>
    </reaction>
</comment>
<dbReference type="Gene3D" id="3.30.950.10">
    <property type="entry name" value="Methyltransferase, Cobalt-precorrin-4 Transmethylase, Domain 2"/>
    <property type="match status" value="1"/>
</dbReference>
<reference evidence="8" key="1">
    <citation type="submission" date="2020-10" db="EMBL/GenBank/DDBJ databases">
        <authorList>
            <person name="Gilroy R."/>
        </authorList>
    </citation>
    <scope>NUCLEOTIDE SEQUENCE</scope>
    <source>
        <strain evidence="8">F6-4510</strain>
    </source>
</reference>
<dbReference type="EC" id="2.1.1.198" evidence="6"/>
<dbReference type="NCBIfam" id="TIGR00096">
    <property type="entry name" value="16S rRNA (cytidine(1402)-2'-O)-methyltransferase"/>
    <property type="match status" value="1"/>
</dbReference>
<evidence type="ECO:0000256" key="2">
    <source>
        <dbReference type="ARBA" id="ARBA00022552"/>
    </source>
</evidence>
<organism evidence="8 9">
    <name type="scientific">Candidatus Fimicola merdigallinarum</name>
    <dbReference type="NCBI Taxonomy" id="2840819"/>
    <lineage>
        <taxon>Bacteria</taxon>
        <taxon>Bacillati</taxon>
        <taxon>Bacillota</taxon>
        <taxon>Clostridia</taxon>
        <taxon>Lachnospirales</taxon>
        <taxon>Lachnospiraceae</taxon>
        <taxon>Lachnospiraceae incertae sedis</taxon>
        <taxon>Candidatus Fimicola</taxon>
    </lineage>
</organism>
<dbReference type="CDD" id="cd11648">
    <property type="entry name" value="RsmI"/>
    <property type="match status" value="1"/>
</dbReference>
<dbReference type="FunFam" id="3.30.950.10:FF:000002">
    <property type="entry name" value="Ribosomal RNA small subunit methyltransferase I"/>
    <property type="match status" value="1"/>
</dbReference>
<dbReference type="PANTHER" id="PTHR46111:SF1">
    <property type="entry name" value="RIBOSOMAL RNA SMALL SUBUNIT METHYLTRANSFERASE I"/>
    <property type="match status" value="1"/>
</dbReference>
<protein>
    <recommendedName>
        <fullName evidence="6">Ribosomal RNA small subunit methyltransferase I</fullName>
        <ecNumber evidence="6">2.1.1.198</ecNumber>
    </recommendedName>
    <alternativeName>
        <fullName evidence="6">16S rRNA 2'-O-ribose C1402 methyltransferase</fullName>
    </alternativeName>
    <alternativeName>
        <fullName evidence="6">rRNA (cytidine-2'-O-)-methyltransferase RsmI</fullName>
    </alternativeName>
</protein>
<dbReference type="Gene3D" id="3.40.1010.10">
    <property type="entry name" value="Cobalt-precorrin-4 Transmethylase, Domain 1"/>
    <property type="match status" value="1"/>
</dbReference>
<keyword evidence="1 6" id="KW-0963">Cytoplasm</keyword>
<evidence type="ECO:0000256" key="5">
    <source>
        <dbReference type="ARBA" id="ARBA00022691"/>
    </source>
</evidence>
<keyword evidence="3 6" id="KW-0489">Methyltransferase</keyword>
<accession>A0A9D9DUT3</accession>
<dbReference type="EMBL" id="JADIMX010000066">
    <property type="protein sequence ID" value="MBO8434379.1"/>
    <property type="molecule type" value="Genomic_DNA"/>
</dbReference>
<dbReference type="InterPro" id="IPR035996">
    <property type="entry name" value="4pyrrol_Methylase_sf"/>
</dbReference>
<comment type="similarity">
    <text evidence="6">Belongs to the methyltransferase superfamily. RsmI family.</text>
</comment>
<gene>
    <name evidence="6 8" type="primary">rsmI</name>
    <name evidence="8" type="ORF">IAC55_03535</name>
</gene>
<evidence type="ECO:0000256" key="4">
    <source>
        <dbReference type="ARBA" id="ARBA00022679"/>
    </source>
</evidence>
<comment type="subcellular location">
    <subcellularLocation>
        <location evidence="6">Cytoplasm</location>
    </subcellularLocation>
</comment>
<keyword evidence="4 6" id="KW-0808">Transferase</keyword>
<dbReference type="InterPro" id="IPR014776">
    <property type="entry name" value="4pyrrole_Mease_sub2"/>
</dbReference>
<dbReference type="InterPro" id="IPR014777">
    <property type="entry name" value="4pyrrole_Mease_sub1"/>
</dbReference>